<dbReference type="VEuPathDB" id="VectorBase:LDEU000056"/>
<evidence type="ECO:0000313" key="4">
    <source>
        <dbReference type="Proteomes" id="UP000288716"/>
    </source>
</evidence>
<sequence length="391" mass="43488">MSNVRESDTSLWLHNKLGNSSDLWGCGSICSQLNSEVLKNIRECFTDLQSLVKLKLLISFLHIPRRNVDEWKSELTEILEVGVADSDNWVSTCAELLKTFPENGTINFGNDGSGLLDTELVHDIRKTVKRHGDTGILPTECLYLNKSSLSAQIGQMQQPVKHFTLKRKPKSAALRAELLQKSTDAATNTRKCAVNTTISCRPRSVSKDLNDNTPLKGIPNRVSFGSTFRTPNSLNKMAGSVRNPTRPSMPGVRRDGGIKLLDITEQPIGRDARRKKRTHDEIENVAKQKENDKTTEQKLNPTPDYAAGLTSMVPPSPAPSYPIAQNTSHSILANDIFQNNARNSEKFQVLEEQIEMSLVDNTAPDVQNSPTVQPEDYNHDVVSNEIIFSIQ</sequence>
<name>A0A443SWV6_9ACAR</name>
<dbReference type="OrthoDB" id="2135488at2759"/>
<dbReference type="GO" id="GO:0003746">
    <property type="term" value="F:translation elongation factor activity"/>
    <property type="evidence" value="ECO:0007669"/>
    <property type="project" value="UniProtKB-KW"/>
</dbReference>
<dbReference type="InterPro" id="IPR052828">
    <property type="entry name" value="NELF-A_domain"/>
</dbReference>
<feature type="region of interest" description="Disordered" evidence="1">
    <location>
        <begin position="270"/>
        <end position="300"/>
    </location>
</feature>
<feature type="region of interest" description="Disordered" evidence="1">
    <location>
        <begin position="224"/>
        <end position="255"/>
    </location>
</feature>
<feature type="compositionally biased region" description="Polar residues" evidence="1">
    <location>
        <begin position="224"/>
        <end position="235"/>
    </location>
</feature>
<evidence type="ECO:0000256" key="1">
    <source>
        <dbReference type="SAM" id="MobiDB-lite"/>
    </source>
</evidence>
<accession>A0A443SWV6</accession>
<dbReference type="PANTHER" id="PTHR13328:SF4">
    <property type="entry name" value="NEGATIVE ELONGATION FACTOR A"/>
    <property type="match status" value="1"/>
</dbReference>
<dbReference type="Pfam" id="PF23553">
    <property type="entry name" value="NELF-A_N"/>
    <property type="match status" value="1"/>
</dbReference>
<evidence type="ECO:0000259" key="2">
    <source>
        <dbReference type="PROSITE" id="PS51838"/>
    </source>
</evidence>
<dbReference type="STRING" id="299467.A0A443SWV6"/>
<feature type="domain" description="HDAg" evidence="2">
    <location>
        <begin position="89"/>
        <end position="261"/>
    </location>
</feature>
<gene>
    <name evidence="3" type="ORF">B4U80_08340</name>
</gene>
<dbReference type="GO" id="GO:0034244">
    <property type="term" value="P:negative regulation of transcription elongation by RNA polymerase II"/>
    <property type="evidence" value="ECO:0007669"/>
    <property type="project" value="TreeGrafter"/>
</dbReference>
<dbReference type="InterPro" id="IPR037517">
    <property type="entry name" value="HDAG_dom"/>
</dbReference>
<dbReference type="InterPro" id="IPR056557">
    <property type="entry name" value="NELF-A_N"/>
</dbReference>
<evidence type="ECO:0000313" key="3">
    <source>
        <dbReference type="EMBL" id="RWS31984.1"/>
    </source>
</evidence>
<dbReference type="Proteomes" id="UP000288716">
    <property type="component" value="Unassembled WGS sequence"/>
</dbReference>
<dbReference type="PROSITE" id="PS51838">
    <property type="entry name" value="HDAG"/>
    <property type="match status" value="1"/>
</dbReference>
<keyword evidence="4" id="KW-1185">Reference proteome</keyword>
<organism evidence="3 4">
    <name type="scientific">Leptotrombidium deliense</name>
    <dbReference type="NCBI Taxonomy" id="299467"/>
    <lineage>
        <taxon>Eukaryota</taxon>
        <taxon>Metazoa</taxon>
        <taxon>Ecdysozoa</taxon>
        <taxon>Arthropoda</taxon>
        <taxon>Chelicerata</taxon>
        <taxon>Arachnida</taxon>
        <taxon>Acari</taxon>
        <taxon>Acariformes</taxon>
        <taxon>Trombidiformes</taxon>
        <taxon>Prostigmata</taxon>
        <taxon>Anystina</taxon>
        <taxon>Parasitengona</taxon>
        <taxon>Trombiculoidea</taxon>
        <taxon>Trombiculidae</taxon>
        <taxon>Leptotrombidium</taxon>
    </lineage>
</organism>
<dbReference type="EMBL" id="NCKV01000007">
    <property type="protein sequence ID" value="RWS31984.1"/>
    <property type="molecule type" value="Genomic_DNA"/>
</dbReference>
<keyword evidence="3" id="KW-0648">Protein biosynthesis</keyword>
<reference evidence="3 4" key="1">
    <citation type="journal article" date="2018" name="Gigascience">
        <title>Genomes of trombidid mites reveal novel predicted allergens and laterally-transferred genes associated with secondary metabolism.</title>
        <authorList>
            <person name="Dong X."/>
            <person name="Chaisiri K."/>
            <person name="Xia D."/>
            <person name="Armstrong S.D."/>
            <person name="Fang Y."/>
            <person name="Donnelly M.J."/>
            <person name="Kadowaki T."/>
            <person name="McGarry J.W."/>
            <person name="Darby A.C."/>
            <person name="Makepeace B.L."/>
        </authorList>
    </citation>
    <scope>NUCLEOTIDE SEQUENCE [LARGE SCALE GENOMIC DNA]</scope>
    <source>
        <strain evidence="3">UoL-UT</strain>
    </source>
</reference>
<dbReference type="PANTHER" id="PTHR13328">
    <property type="entry name" value="NEGATIVE ELONGATION FACTOR A NELF-A"/>
    <property type="match status" value="1"/>
</dbReference>
<keyword evidence="3" id="KW-0251">Elongation factor</keyword>
<feature type="compositionally biased region" description="Basic and acidic residues" evidence="1">
    <location>
        <begin position="278"/>
        <end position="296"/>
    </location>
</feature>
<proteinExistence type="predicted"/>
<dbReference type="AlphaFoldDB" id="A0A443SWV6"/>
<comment type="caution">
    <text evidence="3">The sequence shown here is derived from an EMBL/GenBank/DDBJ whole genome shotgun (WGS) entry which is preliminary data.</text>
</comment>
<protein>
    <submittedName>
        <fullName evidence="3">Negative elongation factor A-like protein</fullName>
    </submittedName>
</protein>
<dbReference type="GO" id="GO:0032021">
    <property type="term" value="C:NELF complex"/>
    <property type="evidence" value="ECO:0007669"/>
    <property type="project" value="TreeGrafter"/>
</dbReference>